<dbReference type="PANTHER" id="PTHR38592:SF3">
    <property type="entry name" value="BLL4819 PROTEIN"/>
    <property type="match status" value="1"/>
</dbReference>
<dbReference type="OrthoDB" id="9775975at2"/>
<feature type="transmembrane region" description="Helical" evidence="1">
    <location>
        <begin position="354"/>
        <end position="373"/>
    </location>
</feature>
<organism evidence="2 3">
    <name type="scientific">Bradyrhizobium centrolobii</name>
    <dbReference type="NCBI Taxonomy" id="1505087"/>
    <lineage>
        <taxon>Bacteria</taxon>
        <taxon>Pseudomonadati</taxon>
        <taxon>Pseudomonadota</taxon>
        <taxon>Alphaproteobacteria</taxon>
        <taxon>Hyphomicrobiales</taxon>
        <taxon>Nitrobacteraceae</taxon>
        <taxon>Bradyrhizobium</taxon>
    </lineage>
</organism>
<evidence type="ECO:0000313" key="3">
    <source>
        <dbReference type="Proteomes" id="UP000076959"/>
    </source>
</evidence>
<keyword evidence="1" id="KW-1133">Transmembrane helix</keyword>
<dbReference type="Pfam" id="PF10129">
    <property type="entry name" value="OpgC_C"/>
    <property type="match status" value="1"/>
</dbReference>
<comment type="caution">
    <text evidence="2">The sequence shown here is derived from an EMBL/GenBank/DDBJ whole genome shotgun (WGS) entry which is preliminary data.</text>
</comment>
<keyword evidence="1" id="KW-0812">Transmembrane</keyword>
<feature type="transmembrane region" description="Helical" evidence="1">
    <location>
        <begin position="204"/>
        <end position="225"/>
    </location>
</feature>
<feature type="transmembrane region" description="Helical" evidence="1">
    <location>
        <begin position="98"/>
        <end position="118"/>
    </location>
</feature>
<evidence type="ECO:0008006" key="4">
    <source>
        <dbReference type="Google" id="ProtNLM"/>
    </source>
</evidence>
<feature type="transmembrane region" description="Helical" evidence="1">
    <location>
        <begin position="323"/>
        <end position="342"/>
    </location>
</feature>
<gene>
    <name evidence="2" type="ORF">AYJ54_16800</name>
</gene>
<accession>A0A176YNM4</accession>
<evidence type="ECO:0000313" key="2">
    <source>
        <dbReference type="EMBL" id="OAF07762.1"/>
    </source>
</evidence>
<feature type="transmembrane region" description="Helical" evidence="1">
    <location>
        <begin position="237"/>
        <end position="258"/>
    </location>
</feature>
<feature type="transmembrane region" description="Helical" evidence="1">
    <location>
        <begin position="285"/>
        <end position="302"/>
    </location>
</feature>
<reference evidence="2 3" key="1">
    <citation type="submission" date="2016-03" db="EMBL/GenBank/DDBJ databases">
        <title>Draft Genome Sequence of the Strain BR 10245 (Bradyrhizobium sp.) isolated from nodules of Centrolobium paraense.</title>
        <authorList>
            <person name="Simoes-Araujo J.L.Sr."/>
            <person name="Barauna A.C."/>
            <person name="Silva K."/>
            <person name="Zilli J.E."/>
        </authorList>
    </citation>
    <scope>NUCLEOTIDE SEQUENCE [LARGE SCALE GENOMIC DNA]</scope>
    <source>
        <strain evidence="2 3">BR 10245</strain>
    </source>
</reference>
<protein>
    <recommendedName>
        <fullName evidence="4">OpgC protein</fullName>
    </recommendedName>
</protein>
<feature type="transmembrane region" description="Helical" evidence="1">
    <location>
        <begin position="180"/>
        <end position="198"/>
    </location>
</feature>
<proteinExistence type="predicted"/>
<dbReference type="InterPro" id="IPR014550">
    <property type="entry name" value="UCP028704_OpgC"/>
</dbReference>
<dbReference type="AlphaFoldDB" id="A0A176YNM4"/>
<name>A0A176YNM4_9BRAD</name>
<dbReference type="PIRSF" id="PIRSF028704">
    <property type="entry name" value="UPC028704"/>
    <property type="match status" value="1"/>
</dbReference>
<keyword evidence="1" id="KW-0472">Membrane</keyword>
<sequence>MACGDHDRHCDAEAILDPADRDFRIDLFRGLALWWIFLDHVPETYLNHFTPKNFGLSDAAEILVFLSGLASGSVYGSVARQSGSVTASLRVLRRAFEIYLAQIITVVVLLTQISLLAVRQPSLLDHANLAVFVARPAETMFQAMMLRYTPVDLDPLLLMAILHFGLVLALPVMIRWPTPVLVASAVIYFLAHWFDWSIPAYPRGVIYFNPLDWQLLYVMGVWWGMKHVKEQPAILKSRLIAGLAAIYLLFSLFITLGWHFHSLEAYVPAAIVRAIYPIDKGDLDILRLLHFLALALLCWRLLPCNLPVLRTRVFRPLVQCGEYSLPIYCVSVLLSFAAHAILNMGWNSLASQTLVSVAGIAVMAAIAGLLARIDRTATSHPRTL</sequence>
<keyword evidence="3" id="KW-1185">Reference proteome</keyword>
<feature type="transmembrane region" description="Helical" evidence="1">
    <location>
        <begin position="155"/>
        <end position="173"/>
    </location>
</feature>
<dbReference type="EMBL" id="LUUB01000065">
    <property type="protein sequence ID" value="OAF07762.1"/>
    <property type="molecule type" value="Genomic_DNA"/>
</dbReference>
<dbReference type="PANTHER" id="PTHR38592">
    <property type="entry name" value="BLL4819 PROTEIN"/>
    <property type="match status" value="1"/>
</dbReference>
<evidence type="ECO:0000256" key="1">
    <source>
        <dbReference type="SAM" id="Phobius"/>
    </source>
</evidence>
<dbReference type="STRING" id="1505087.AYJ54_16800"/>
<dbReference type="Proteomes" id="UP000076959">
    <property type="component" value="Unassembled WGS sequence"/>
</dbReference>